<feature type="transmembrane region" description="Helical" evidence="6">
    <location>
        <begin position="33"/>
        <end position="52"/>
    </location>
</feature>
<keyword evidence="4 6" id="KW-1133">Transmembrane helix</keyword>
<evidence type="ECO:0000256" key="3">
    <source>
        <dbReference type="ARBA" id="ARBA00022692"/>
    </source>
</evidence>
<feature type="domain" description="EamA" evidence="7">
    <location>
        <begin position="6"/>
        <end position="136"/>
    </location>
</feature>
<dbReference type="AlphaFoldDB" id="A0A1H2TVS9"/>
<feature type="domain" description="EamA" evidence="7">
    <location>
        <begin position="152"/>
        <end position="281"/>
    </location>
</feature>
<dbReference type="Pfam" id="PF00892">
    <property type="entry name" value="EamA"/>
    <property type="match status" value="2"/>
</dbReference>
<feature type="transmembrane region" description="Helical" evidence="6">
    <location>
        <begin position="7"/>
        <end position="27"/>
    </location>
</feature>
<dbReference type="EMBL" id="FNOJ01000006">
    <property type="protein sequence ID" value="SDW48013.1"/>
    <property type="molecule type" value="Genomic_DNA"/>
</dbReference>
<keyword evidence="3 6" id="KW-0812">Transmembrane</keyword>
<feature type="transmembrane region" description="Helical" evidence="6">
    <location>
        <begin position="180"/>
        <end position="197"/>
    </location>
</feature>
<dbReference type="GO" id="GO:0016020">
    <property type="term" value="C:membrane"/>
    <property type="evidence" value="ECO:0007669"/>
    <property type="project" value="UniProtKB-SubCell"/>
</dbReference>
<reference evidence="9" key="2">
    <citation type="submission" date="2016-10" db="EMBL/GenBank/DDBJ databases">
        <authorList>
            <person name="de Groot N.N."/>
        </authorList>
    </citation>
    <scope>NUCLEOTIDE SEQUENCE [LARGE SCALE GENOMIC DNA]</scope>
    <source>
        <strain evidence="9">DSM 12489</strain>
    </source>
</reference>
<dbReference type="Gene3D" id="1.10.3730.20">
    <property type="match status" value="1"/>
</dbReference>
<reference evidence="10" key="1">
    <citation type="submission" date="2016-10" db="EMBL/GenBank/DDBJ databases">
        <authorList>
            <person name="Varghese N."/>
        </authorList>
    </citation>
    <scope>NUCLEOTIDE SEQUENCE [LARGE SCALE GENOMIC DNA]</scope>
    <source>
        <strain evidence="10">DSM 12489</strain>
    </source>
</reference>
<dbReference type="InterPro" id="IPR000620">
    <property type="entry name" value="EamA_dom"/>
</dbReference>
<dbReference type="Proteomes" id="UP001157137">
    <property type="component" value="Unassembled WGS sequence"/>
</dbReference>
<feature type="transmembrane region" description="Helical" evidence="6">
    <location>
        <begin position="238"/>
        <end position="257"/>
    </location>
</feature>
<name>A0A1H2TVS9_9BACL</name>
<dbReference type="InterPro" id="IPR037185">
    <property type="entry name" value="EmrE-like"/>
</dbReference>
<feature type="transmembrane region" description="Helical" evidence="6">
    <location>
        <begin position="124"/>
        <end position="142"/>
    </location>
</feature>
<evidence type="ECO:0000313" key="10">
    <source>
        <dbReference type="Proteomes" id="UP000182589"/>
    </source>
</evidence>
<evidence type="ECO:0000259" key="7">
    <source>
        <dbReference type="Pfam" id="PF00892"/>
    </source>
</evidence>
<dbReference type="InterPro" id="IPR050638">
    <property type="entry name" value="AA-Vitamin_Transporters"/>
</dbReference>
<gene>
    <name evidence="8" type="ORF">Heshes_26890</name>
    <name evidence="9" type="ORF">SAMN04489725_106162</name>
</gene>
<reference evidence="8" key="3">
    <citation type="submission" date="2023-02" db="EMBL/GenBank/DDBJ databases">
        <title>Proposal of a novel subspecies: Alicyclobacillus hesperidum subspecies aegle.</title>
        <authorList>
            <person name="Goto K."/>
            <person name="Fujii T."/>
            <person name="Yasui K."/>
            <person name="Mochida K."/>
            <person name="Kato-Tanaka Y."/>
            <person name="Morohoshi S."/>
            <person name="An S.Y."/>
            <person name="Kasai H."/>
            <person name="Yokota A."/>
        </authorList>
    </citation>
    <scope>NUCLEOTIDE SEQUENCE</scope>
    <source>
        <strain evidence="8">DSM 12766</strain>
    </source>
</reference>
<dbReference type="Proteomes" id="UP000182589">
    <property type="component" value="Unassembled WGS sequence"/>
</dbReference>
<keyword evidence="5 6" id="KW-0472">Membrane</keyword>
<evidence type="ECO:0000256" key="4">
    <source>
        <dbReference type="ARBA" id="ARBA00022989"/>
    </source>
</evidence>
<evidence type="ECO:0000313" key="8">
    <source>
        <dbReference type="EMBL" id="GLV15003.1"/>
    </source>
</evidence>
<dbReference type="EMBL" id="BSRA01000025">
    <property type="protein sequence ID" value="GLV15003.1"/>
    <property type="molecule type" value="Genomic_DNA"/>
</dbReference>
<feature type="transmembrane region" description="Helical" evidence="6">
    <location>
        <begin position="148"/>
        <end position="168"/>
    </location>
</feature>
<evidence type="ECO:0000313" key="9">
    <source>
        <dbReference type="EMBL" id="SDW48013.1"/>
    </source>
</evidence>
<dbReference type="PANTHER" id="PTHR32322:SF9">
    <property type="entry name" value="AMINO-ACID METABOLITE EFFLUX PUMP-RELATED"/>
    <property type="match status" value="1"/>
</dbReference>
<comment type="similarity">
    <text evidence="2">Belongs to the EamA transporter family.</text>
</comment>
<sequence length="291" mass="31487">MKLKDVIMLLLLAALWGGSFLFMRIGAPVLGSLVLIELRVLLASITLILFALASRHQIHVLHRWWQYLLLGATNAAIPFTLISFAELRLDAGLAAILNATTPMFTAVVAWLWTKDPFTLKKLSGVLLGIVGVGVLVGWSSGGNGSHRWLSASFSLLAALFYGIAGVFSSRNFKGEKPMDMAIGQQLAASLILLPFSLATLPREIPSCVVIFSVLGLAVLCTAVAYLLYFALIHSVGALKTLTVTFLVPVFGVIWGGLFLNEPITFRLILGLLIILSSVALVANVRFKRTRN</sequence>
<dbReference type="SUPFAM" id="SSF103481">
    <property type="entry name" value="Multidrug resistance efflux transporter EmrE"/>
    <property type="match status" value="2"/>
</dbReference>
<keyword evidence="10" id="KW-1185">Reference proteome</keyword>
<evidence type="ECO:0000256" key="2">
    <source>
        <dbReference type="ARBA" id="ARBA00007362"/>
    </source>
</evidence>
<feature type="transmembrane region" description="Helical" evidence="6">
    <location>
        <begin position="91"/>
        <end position="112"/>
    </location>
</feature>
<dbReference type="STRING" id="89784.SAMN04489725_106162"/>
<evidence type="ECO:0000256" key="1">
    <source>
        <dbReference type="ARBA" id="ARBA00004127"/>
    </source>
</evidence>
<proteinExistence type="inferred from homology"/>
<feature type="transmembrane region" description="Helical" evidence="6">
    <location>
        <begin position="263"/>
        <end position="284"/>
    </location>
</feature>
<dbReference type="PANTHER" id="PTHR32322">
    <property type="entry name" value="INNER MEMBRANE TRANSPORTER"/>
    <property type="match status" value="1"/>
</dbReference>
<feature type="transmembrane region" description="Helical" evidence="6">
    <location>
        <begin position="209"/>
        <end position="231"/>
    </location>
</feature>
<dbReference type="RefSeq" id="WP_074692828.1">
    <property type="nucleotide sequence ID" value="NZ_BSRA01000025.1"/>
</dbReference>
<organism evidence="9 10">
    <name type="scientific">Alicyclobacillus hesperidum</name>
    <dbReference type="NCBI Taxonomy" id="89784"/>
    <lineage>
        <taxon>Bacteria</taxon>
        <taxon>Bacillati</taxon>
        <taxon>Bacillota</taxon>
        <taxon>Bacilli</taxon>
        <taxon>Bacillales</taxon>
        <taxon>Alicyclobacillaceae</taxon>
        <taxon>Alicyclobacillus</taxon>
    </lineage>
</organism>
<evidence type="ECO:0000256" key="5">
    <source>
        <dbReference type="ARBA" id="ARBA00023136"/>
    </source>
</evidence>
<evidence type="ECO:0000256" key="6">
    <source>
        <dbReference type="SAM" id="Phobius"/>
    </source>
</evidence>
<feature type="transmembrane region" description="Helical" evidence="6">
    <location>
        <begin position="64"/>
        <end position="85"/>
    </location>
</feature>
<comment type="subcellular location">
    <subcellularLocation>
        <location evidence="1">Endomembrane system</location>
        <topology evidence="1">Multi-pass membrane protein</topology>
    </subcellularLocation>
</comment>
<protein>
    <submittedName>
        <fullName evidence="8">Multidrug DMT transporter permease</fullName>
    </submittedName>
    <submittedName>
        <fullName evidence="9">Threonine/homoserine efflux transporter RhtA</fullName>
    </submittedName>
</protein>
<accession>A0A1H2TVS9</accession>